<feature type="domain" description="Histidine kinase" evidence="3">
    <location>
        <begin position="763"/>
        <end position="878"/>
    </location>
</feature>
<reference evidence="4 5" key="1">
    <citation type="submission" date="2018-03" db="EMBL/GenBank/DDBJ databases">
        <title>Lachnoclostridium SNUG30386 gen.nov., sp.nov., isolated from human faeces.</title>
        <authorList>
            <person name="Seo B."/>
            <person name="Jeon K."/>
            <person name="Ko G."/>
        </authorList>
    </citation>
    <scope>NUCLEOTIDE SEQUENCE [LARGE SCALE GENOMIC DNA]</scope>
    <source>
        <strain evidence="4 5">SNUG30386</strain>
    </source>
</reference>
<accession>A0A2T3FNT3</accession>
<evidence type="ECO:0000313" key="4">
    <source>
        <dbReference type="EMBL" id="PST36934.1"/>
    </source>
</evidence>
<sequence length="881" mass="102074">MMCRKDKKMEHKQIKISPRVIKHLGKDLITTSEVAIIELIKNSIDAKAPNIKLLLFEDGNMLGGAEKFSIPVCMDDISELVPRSLLGEPLLIVEDNGKGMNEFQLEKGFLEIGTDLKNNNGETTLGEKGIGRLAVQRLGKYLLVETASESEPFATLTFINWDEISSASNSDYFVPYKKVRKMGESYTRLWILGINISDFLETPAQMVLHFDNSSLVVNRELKSAINFLISPFSKVNKKTTIQMYYNNIELDIDFPDKMLQLSESIHKFRIVENGGEILLKYELSLQPWYIERVHRVLAKPEAFKRLKKEHRFYKELLDTNRDRIENVLVQEVRYDELFDLVAQTFYDMFELGITDKNIRKEFAEQKANECMKALIKIVPISGEIFSFKQNAAIGENIIIESLKEIEKDQEYNLKALKEFLKDYNGIKLYRDVYRIGFLGDKENDWIKLQQFRTKGQQWYRFDLGNTVGYVSVRDPEQKNIQEISSRLDINQNEVSYAFKMLIGIVFNNLFYELNRKSNDIIKVLLTENGLLEDNISKRVKKNSTDIEKFIMRNKRVMAEMQKITKEFSGNIKIEGEKASMPISLYEKMEKVFQNVTEHFGENEKVQKQAANLLVEADEQLKAIEVESYNNYKLMANGLITETITHELHSISKTGIDENIEEHFGYLKDYFVAQKNVKVYNTHVYPIQTSYSIVAGKMNDVANLYSFLENTFIKKGTYDEFILQQIQVVVKNIEENLVKTIKDNDINIVCKTEGLSWFVPKGVLIHVFYNLFNNSIYWIDKRRKFAEVDNVYEYSERDQITVEPYGSDIVVYDTGTGVIKTMEDILFEPLESGKPNHEGRGMGLYIVKKILNSFNANIELLSERNSYGNRYKFLISMVDEEG</sequence>
<dbReference type="InterPro" id="IPR003594">
    <property type="entry name" value="HATPase_dom"/>
</dbReference>
<comment type="caution">
    <text evidence="4">The sequence shown here is derived from an EMBL/GenBank/DDBJ whole genome shotgun (WGS) entry which is preliminary data.</text>
</comment>
<dbReference type="InterPro" id="IPR036890">
    <property type="entry name" value="HATPase_C_sf"/>
</dbReference>
<proteinExistence type="predicted"/>
<evidence type="ECO:0000313" key="5">
    <source>
        <dbReference type="Proteomes" id="UP000241048"/>
    </source>
</evidence>
<dbReference type="SMART" id="SM00387">
    <property type="entry name" value="HATPase_c"/>
    <property type="match status" value="1"/>
</dbReference>
<organism evidence="4 5">
    <name type="scientific">Clostridium fessum</name>
    <dbReference type="NCBI Taxonomy" id="2126740"/>
    <lineage>
        <taxon>Bacteria</taxon>
        <taxon>Bacillati</taxon>
        <taxon>Bacillota</taxon>
        <taxon>Clostridia</taxon>
        <taxon>Eubacteriales</taxon>
        <taxon>Clostridiaceae</taxon>
        <taxon>Clostridium</taxon>
    </lineage>
</organism>
<dbReference type="PROSITE" id="PS50109">
    <property type="entry name" value="HIS_KIN"/>
    <property type="match status" value="1"/>
</dbReference>
<dbReference type="Proteomes" id="UP000241048">
    <property type="component" value="Unassembled WGS sequence"/>
</dbReference>
<dbReference type="GO" id="GO:0000160">
    <property type="term" value="P:phosphorelay signal transduction system"/>
    <property type="evidence" value="ECO:0007669"/>
    <property type="project" value="UniProtKB-KW"/>
</dbReference>
<keyword evidence="2" id="KW-0902">Two-component regulatory system</keyword>
<protein>
    <recommendedName>
        <fullName evidence="3">Histidine kinase domain-containing protein</fullName>
    </recommendedName>
</protein>
<dbReference type="InterPro" id="IPR005467">
    <property type="entry name" value="His_kinase_dom"/>
</dbReference>
<keyword evidence="5" id="KW-1185">Reference proteome</keyword>
<dbReference type="EMBL" id="PYLO01000003">
    <property type="protein sequence ID" value="PST36934.1"/>
    <property type="molecule type" value="Genomic_DNA"/>
</dbReference>
<dbReference type="SUPFAM" id="SSF55874">
    <property type="entry name" value="ATPase domain of HSP90 chaperone/DNA topoisomerase II/histidine kinase"/>
    <property type="match status" value="2"/>
</dbReference>
<evidence type="ECO:0000256" key="2">
    <source>
        <dbReference type="ARBA" id="ARBA00023012"/>
    </source>
</evidence>
<evidence type="ECO:0000259" key="3">
    <source>
        <dbReference type="PROSITE" id="PS50109"/>
    </source>
</evidence>
<dbReference type="Pfam" id="PF13589">
    <property type="entry name" value="HATPase_c_3"/>
    <property type="match status" value="1"/>
</dbReference>
<evidence type="ECO:0000256" key="1">
    <source>
        <dbReference type="ARBA" id="ARBA00022777"/>
    </source>
</evidence>
<gene>
    <name evidence="4" type="ORF">C7U56_10305</name>
</gene>
<dbReference type="AlphaFoldDB" id="A0A2T3FNT3"/>
<dbReference type="Pfam" id="PF02518">
    <property type="entry name" value="HATPase_c"/>
    <property type="match status" value="1"/>
</dbReference>
<name>A0A2T3FNT3_9CLOT</name>
<dbReference type="GO" id="GO:0016301">
    <property type="term" value="F:kinase activity"/>
    <property type="evidence" value="ECO:0007669"/>
    <property type="project" value="UniProtKB-KW"/>
</dbReference>
<dbReference type="Gene3D" id="3.30.565.10">
    <property type="entry name" value="Histidine kinase-like ATPase, C-terminal domain"/>
    <property type="match status" value="2"/>
</dbReference>
<keyword evidence="1" id="KW-0808">Transferase</keyword>
<keyword evidence="1" id="KW-0418">Kinase</keyword>